<organism evidence="1 2">
    <name type="scientific">Roseateles oligotrophus</name>
    <dbReference type="NCBI Taxonomy" id="1769250"/>
    <lineage>
        <taxon>Bacteria</taxon>
        <taxon>Pseudomonadati</taxon>
        <taxon>Pseudomonadota</taxon>
        <taxon>Betaproteobacteria</taxon>
        <taxon>Burkholderiales</taxon>
        <taxon>Sphaerotilaceae</taxon>
        <taxon>Roseateles</taxon>
    </lineage>
</organism>
<sequence>MNSSTQILAIRHGETDWNCLGRYQGQTDIPLNEQGLVQAKLTAQALASVPLDAIYTSDLARALQTAHLIAELKQMPLHIEPDLREQHFGVFQGLTSAEILQRWPEEHARWHRREAGFGPEGGESRSVFNARCMAAIERLALRHRGQAIALVCHGGLLDCLYRAAAGLGLESARAWPLNNAALSRLKHGPEGFTLLDWGNTSHLEASARDEVPESFPAP</sequence>
<dbReference type="Proteomes" id="UP001209701">
    <property type="component" value="Unassembled WGS sequence"/>
</dbReference>
<dbReference type="SMART" id="SM00855">
    <property type="entry name" value="PGAM"/>
    <property type="match status" value="1"/>
</dbReference>
<name>A0ABT2YCG7_9BURK</name>
<dbReference type="EMBL" id="JAJIRN010000003">
    <property type="protein sequence ID" value="MCV2367720.1"/>
    <property type="molecule type" value="Genomic_DNA"/>
</dbReference>
<evidence type="ECO:0000313" key="1">
    <source>
        <dbReference type="EMBL" id="MCV2367720.1"/>
    </source>
</evidence>
<dbReference type="SUPFAM" id="SSF53254">
    <property type="entry name" value="Phosphoglycerate mutase-like"/>
    <property type="match status" value="1"/>
</dbReference>
<dbReference type="PANTHER" id="PTHR48100:SF1">
    <property type="entry name" value="HISTIDINE PHOSPHATASE FAMILY PROTEIN-RELATED"/>
    <property type="match status" value="1"/>
</dbReference>
<dbReference type="InterPro" id="IPR050275">
    <property type="entry name" value="PGM_Phosphatase"/>
</dbReference>
<comment type="caution">
    <text evidence="1">The sequence shown here is derived from an EMBL/GenBank/DDBJ whole genome shotgun (WGS) entry which is preliminary data.</text>
</comment>
<dbReference type="InterPro" id="IPR029033">
    <property type="entry name" value="His_PPase_superfam"/>
</dbReference>
<evidence type="ECO:0000313" key="2">
    <source>
        <dbReference type="Proteomes" id="UP001209701"/>
    </source>
</evidence>
<proteinExistence type="predicted"/>
<keyword evidence="2" id="KW-1185">Reference proteome</keyword>
<gene>
    <name evidence="1" type="ORF">LNV07_06385</name>
</gene>
<dbReference type="Pfam" id="PF00300">
    <property type="entry name" value="His_Phos_1"/>
    <property type="match status" value="1"/>
</dbReference>
<reference evidence="1 2" key="1">
    <citation type="submission" date="2021-11" db="EMBL/GenBank/DDBJ databases">
        <authorList>
            <person name="Liang Q."/>
            <person name="Mou H."/>
            <person name="Liu Z."/>
        </authorList>
    </citation>
    <scope>NUCLEOTIDE SEQUENCE [LARGE SCALE GENOMIC DNA]</scope>
    <source>
        <strain evidence="1 2">CHU3</strain>
    </source>
</reference>
<dbReference type="Gene3D" id="3.40.50.1240">
    <property type="entry name" value="Phosphoglycerate mutase-like"/>
    <property type="match status" value="1"/>
</dbReference>
<dbReference type="RefSeq" id="WP_263570348.1">
    <property type="nucleotide sequence ID" value="NZ_JAJIRN010000003.1"/>
</dbReference>
<dbReference type="CDD" id="cd07067">
    <property type="entry name" value="HP_PGM_like"/>
    <property type="match status" value="1"/>
</dbReference>
<protein>
    <submittedName>
        <fullName evidence="1">Histidine phosphatase family protein</fullName>
    </submittedName>
</protein>
<dbReference type="InterPro" id="IPR013078">
    <property type="entry name" value="His_Pase_superF_clade-1"/>
</dbReference>
<accession>A0ABT2YCG7</accession>
<dbReference type="PANTHER" id="PTHR48100">
    <property type="entry name" value="BROAD-SPECIFICITY PHOSPHATASE YOR283W-RELATED"/>
    <property type="match status" value="1"/>
</dbReference>